<dbReference type="Pfam" id="PF03781">
    <property type="entry name" value="FGE-sulfatase"/>
    <property type="match status" value="1"/>
</dbReference>
<dbReference type="Gene3D" id="3.90.1580.10">
    <property type="entry name" value="paralog of FGE (formylglycine-generating enzyme)"/>
    <property type="match status" value="1"/>
</dbReference>
<dbReference type="InterPro" id="IPR016187">
    <property type="entry name" value="CTDL_fold"/>
</dbReference>
<evidence type="ECO:0000256" key="3">
    <source>
        <dbReference type="ARBA" id="ARBA00037882"/>
    </source>
</evidence>
<accession>A0A395LZ96</accession>
<dbReference type="InterPro" id="IPR005532">
    <property type="entry name" value="SUMF_dom"/>
</dbReference>
<evidence type="ECO:0000259" key="4">
    <source>
        <dbReference type="Pfam" id="PF03781"/>
    </source>
</evidence>
<feature type="domain" description="Sulfatase-modifying factor enzyme-like" evidence="4">
    <location>
        <begin position="183"/>
        <end position="426"/>
    </location>
</feature>
<gene>
    <name evidence="6" type="ORF">D0433_09305</name>
</gene>
<dbReference type="InterPro" id="IPR042095">
    <property type="entry name" value="SUMF_sf"/>
</dbReference>
<comment type="caution">
    <text evidence="6">The sequence shown here is derived from an EMBL/GenBank/DDBJ whole genome shotgun (WGS) entry which is preliminary data.</text>
</comment>
<keyword evidence="1" id="KW-0560">Oxidoreductase</keyword>
<proteinExistence type="predicted"/>
<sequence>MHKDNTMTQKQLSEQFLNVRRQTESLCAPLEIEDYVVQPIVDVSPPKWHLAHTTWFFETFVLQRYVPAYKPFHPLYSFLFNSYYNSVGARTLRSERGHLSRPTVKEVYAYRHAITEQVHELIYRIAEASWQEFADVMNLGIHHEQQHQELLVTDIKFILYTNPLRPAYQNIALEDRSETIPATFISFPAGTYCIGHKGEGFCFDNELPHHQVFLGEFRLMNRLVTNGEFLEFVESGGYQDFRHWLSDGWDTVQRERWQAPLYWEKRDGEWYEFTMSGLVPLRKNAPVAHISYYEAEAFASWSGKRLPTEFEWEVAAQHLAHNHEQANLLESQWLSPVPIETHTANGQSSLWQMLGDVWEWTMSAYLPYPGYTKATGAFGEYNGKFMINQMTLRGGSCATPRSHIRYTYRNFFQPDKRWQFSGVRLADNPA</sequence>
<dbReference type="InterPro" id="IPR017806">
    <property type="entry name" value="EgtB"/>
</dbReference>
<keyword evidence="2" id="KW-0408">Iron</keyword>
<dbReference type="Proteomes" id="UP000266389">
    <property type="component" value="Unassembled WGS sequence"/>
</dbReference>
<dbReference type="SUPFAM" id="SSF56436">
    <property type="entry name" value="C-type lectin-like"/>
    <property type="match status" value="1"/>
</dbReference>
<dbReference type="GO" id="GO:0052699">
    <property type="term" value="P:ergothioneine biosynthetic process"/>
    <property type="evidence" value="ECO:0007669"/>
    <property type="project" value="InterPro"/>
</dbReference>
<dbReference type="InterPro" id="IPR051043">
    <property type="entry name" value="Sulfatase_Mod_Factor_Kinase"/>
</dbReference>
<dbReference type="InterPro" id="IPR024775">
    <property type="entry name" value="DinB-like"/>
</dbReference>
<reference evidence="6 7" key="1">
    <citation type="journal article" date="2011" name="ISME J.">
        <title>Community ecology of hot spring cyanobacterial mats: predominant populations and their functional potential.</title>
        <authorList>
            <person name="Klatt C.G."/>
            <person name="Wood J.M."/>
            <person name="Rusch D.B."/>
            <person name="Bateson M.M."/>
            <person name="Hamamura N."/>
            <person name="Heidelberg J.F."/>
            <person name="Grossman A.R."/>
            <person name="Bhaya D."/>
            <person name="Cohan F.M."/>
            <person name="Kuhl M."/>
            <person name="Bryant D.A."/>
            <person name="Ward D.M."/>
        </authorList>
    </citation>
    <scope>NUCLEOTIDE SEQUENCE [LARGE SCALE GENOMIC DNA]</scope>
    <source>
        <strain evidence="6">OS</strain>
    </source>
</reference>
<evidence type="ECO:0000313" key="6">
    <source>
        <dbReference type="EMBL" id="RFM23812.1"/>
    </source>
</evidence>
<dbReference type="Pfam" id="PF12867">
    <property type="entry name" value="DinB_2"/>
    <property type="match status" value="1"/>
</dbReference>
<dbReference type="AlphaFoldDB" id="A0A395LZ96"/>
<evidence type="ECO:0000256" key="2">
    <source>
        <dbReference type="ARBA" id="ARBA00023004"/>
    </source>
</evidence>
<name>A0A395LZ96_9BACT</name>
<dbReference type="PANTHER" id="PTHR23150">
    <property type="entry name" value="SULFATASE MODIFYING FACTOR 1, 2"/>
    <property type="match status" value="1"/>
</dbReference>
<evidence type="ECO:0000256" key="1">
    <source>
        <dbReference type="ARBA" id="ARBA00023002"/>
    </source>
</evidence>
<organism evidence="6 7">
    <name type="scientific">Candidatus Thermochlorobacter aerophilus</name>
    <dbReference type="NCBI Taxonomy" id="1868324"/>
    <lineage>
        <taxon>Bacteria</taxon>
        <taxon>Pseudomonadati</taxon>
        <taxon>Chlorobiota</taxon>
        <taxon>Chlorobiia</taxon>
        <taxon>Chlorobiales</taxon>
        <taxon>Candidatus Thermochlorobacteriaceae</taxon>
        <taxon>Candidatus Thermochlorobacter</taxon>
    </lineage>
</organism>
<feature type="domain" description="DinB-like" evidence="5">
    <location>
        <begin position="15"/>
        <end position="150"/>
    </location>
</feature>
<evidence type="ECO:0000259" key="5">
    <source>
        <dbReference type="Pfam" id="PF12867"/>
    </source>
</evidence>
<dbReference type="PANTHER" id="PTHR23150:SF36">
    <property type="entry name" value="HERCYNINE OXYGENASE"/>
    <property type="match status" value="1"/>
</dbReference>
<comment type="pathway">
    <text evidence="3">Amino-acid biosynthesis; ergothioneine biosynthesis.</text>
</comment>
<evidence type="ECO:0000313" key="7">
    <source>
        <dbReference type="Proteomes" id="UP000266389"/>
    </source>
</evidence>
<dbReference type="EMBL" id="PHFL01000058">
    <property type="protein sequence ID" value="RFM23812.1"/>
    <property type="molecule type" value="Genomic_DNA"/>
</dbReference>
<dbReference type="NCBIfam" id="TIGR03440">
    <property type="entry name" value="egtB_TIGR03440"/>
    <property type="match status" value="1"/>
</dbReference>
<protein>
    <submittedName>
        <fullName evidence="6">Ergothioneine biosynthesis protein EgtB</fullName>
    </submittedName>
</protein>